<dbReference type="EMBL" id="JWZT01002340">
    <property type="protein sequence ID" value="KII69614.1"/>
    <property type="molecule type" value="Genomic_DNA"/>
</dbReference>
<proteinExistence type="predicted"/>
<dbReference type="Gene3D" id="3.10.20.230">
    <property type="entry name" value="Doublecortin domain"/>
    <property type="match status" value="2"/>
</dbReference>
<protein>
    <recommendedName>
        <fullName evidence="2">Doublecortin domain-containing protein</fullName>
    </recommendedName>
</protein>
<dbReference type="Proteomes" id="UP000031668">
    <property type="component" value="Unassembled WGS sequence"/>
</dbReference>
<accession>A0A0C2IWA6</accession>
<name>A0A0C2IWA6_THEKT</name>
<dbReference type="SUPFAM" id="SSF89837">
    <property type="entry name" value="Doublecortin (DC)"/>
    <property type="match status" value="1"/>
</dbReference>
<feature type="domain" description="Doublecortin" evidence="2">
    <location>
        <begin position="46"/>
        <end position="91"/>
    </location>
</feature>
<sequence length="256" mass="29275">MHFKQIKAEIIPDTKKDQPITVYFTNKSPLSGDSTTITKSGVNHVSLKDLMEELSENLKLETGKVNFIYNEKNELVKNLDDLENHHRYTCTTDPKPDPNIPKSQKTQKPKHNFLRKHSGHCSMSAKKPSESQTTRKKTAALKPNLKPKIIEIVGDDTTHYKKLKYLVDVKYTPDMKKLLNHISKKNVLGQIDCLYTQLGAEVIFSYNQVKEIDELYSYDGVFFAGVQYQKFLKNNTGACLQVPNNWKIVSGRNQNS</sequence>
<organism evidence="3 4">
    <name type="scientific">Thelohanellus kitauei</name>
    <name type="common">Myxosporean</name>
    <dbReference type="NCBI Taxonomy" id="669202"/>
    <lineage>
        <taxon>Eukaryota</taxon>
        <taxon>Metazoa</taxon>
        <taxon>Cnidaria</taxon>
        <taxon>Myxozoa</taxon>
        <taxon>Myxosporea</taxon>
        <taxon>Bivalvulida</taxon>
        <taxon>Platysporina</taxon>
        <taxon>Myxobolidae</taxon>
        <taxon>Thelohanellus</taxon>
    </lineage>
</organism>
<dbReference type="InterPro" id="IPR003533">
    <property type="entry name" value="Doublecortin_dom"/>
</dbReference>
<dbReference type="InterPro" id="IPR036572">
    <property type="entry name" value="Doublecortin_dom_sf"/>
</dbReference>
<dbReference type="GO" id="GO:0035556">
    <property type="term" value="P:intracellular signal transduction"/>
    <property type="evidence" value="ECO:0007669"/>
    <property type="project" value="InterPro"/>
</dbReference>
<evidence type="ECO:0000313" key="4">
    <source>
        <dbReference type="Proteomes" id="UP000031668"/>
    </source>
</evidence>
<feature type="region of interest" description="Disordered" evidence="1">
    <location>
        <begin position="87"/>
        <end position="138"/>
    </location>
</feature>
<evidence type="ECO:0000313" key="3">
    <source>
        <dbReference type="EMBL" id="KII69614.1"/>
    </source>
</evidence>
<evidence type="ECO:0000259" key="2">
    <source>
        <dbReference type="Pfam" id="PF03607"/>
    </source>
</evidence>
<keyword evidence="4" id="KW-1185">Reference proteome</keyword>
<feature type="compositionally biased region" description="Basic residues" evidence="1">
    <location>
        <begin position="105"/>
        <end position="119"/>
    </location>
</feature>
<evidence type="ECO:0000256" key="1">
    <source>
        <dbReference type="SAM" id="MobiDB-lite"/>
    </source>
</evidence>
<dbReference type="AlphaFoldDB" id="A0A0C2IWA6"/>
<comment type="caution">
    <text evidence="3">The sequence shown here is derived from an EMBL/GenBank/DDBJ whole genome shotgun (WGS) entry which is preliminary data.</text>
</comment>
<gene>
    <name evidence="3" type="ORF">RF11_10201</name>
</gene>
<dbReference type="Pfam" id="PF03607">
    <property type="entry name" value="DCX"/>
    <property type="match status" value="1"/>
</dbReference>
<reference evidence="3 4" key="1">
    <citation type="journal article" date="2014" name="Genome Biol. Evol.">
        <title>The genome of the myxosporean Thelohanellus kitauei shows adaptations to nutrient acquisition within its fish host.</title>
        <authorList>
            <person name="Yang Y."/>
            <person name="Xiong J."/>
            <person name="Zhou Z."/>
            <person name="Huo F."/>
            <person name="Miao W."/>
            <person name="Ran C."/>
            <person name="Liu Y."/>
            <person name="Zhang J."/>
            <person name="Feng J."/>
            <person name="Wang M."/>
            <person name="Wang M."/>
            <person name="Wang L."/>
            <person name="Yao B."/>
        </authorList>
    </citation>
    <scope>NUCLEOTIDE SEQUENCE [LARGE SCALE GENOMIC DNA]</scope>
    <source>
        <strain evidence="3">Wuqing</strain>
    </source>
</reference>